<reference evidence="3" key="1">
    <citation type="journal article" date="2019" name="Int. J. Syst. Evol. Microbiol.">
        <title>The Global Catalogue of Microorganisms (GCM) 10K type strain sequencing project: providing services to taxonomists for standard genome sequencing and annotation.</title>
        <authorList>
            <consortium name="The Broad Institute Genomics Platform"/>
            <consortium name="The Broad Institute Genome Sequencing Center for Infectious Disease"/>
            <person name="Wu L."/>
            <person name="Ma J."/>
        </authorList>
    </citation>
    <scope>NUCLEOTIDE SEQUENCE [LARGE SCALE GENOMIC DNA]</scope>
    <source>
        <strain evidence="3">CGMCC 4.7645</strain>
    </source>
</reference>
<dbReference type="EMBL" id="JBHUKR010000002">
    <property type="protein sequence ID" value="MFD2414802.1"/>
    <property type="molecule type" value="Genomic_DNA"/>
</dbReference>
<dbReference type="InterPro" id="IPR041427">
    <property type="entry name" value="AbiJ-NTD3"/>
</dbReference>
<accession>A0ABW5FM17</accession>
<dbReference type="Pfam" id="PF18860">
    <property type="entry name" value="AbiJ_NTD3"/>
    <property type="match status" value="1"/>
</dbReference>
<sequence>MPYPLVGAGLGSEMAGDPIAVDIEARDLVRELVSSLHYLRHVDLDTVGGALRLAIPAQHPDPSPADAVKSLSKRQRLDLAFEAIAPSEYDAVCARFLQHGDLTIELKNRVEDLLWSRENWPSITVRTRREVAEALDEVDAIWLESDKLLDLVKRHWVLSSPEWSFDWKDPYESVVQHMIRNPGDWTTMEFFKEIGALDGGDRRFVLFLEGLLSGSVNPKEARQRELAAAISPILARAGLKIVESGTTDGYPDFTIVAAGTRPRPAQLILFAGQHGKPSLRVRDVLDQSIEVLTGDDSVLAYDVPVTERGLTWRDVESWWSRRQGVPPEQAKRELWRRLTSVCSDVSPAQRALLVAYYDYAKDHDPLFALLPEVWLHWDPVSRRQRGEDAYLNQRMDFLMLLPRLRRVVLEVDGEQHYTTSARQPSPRIYSKTTRGDRDLRLAGYEVYRFSGYELGEDRAANTVSEFFDRLLDRS</sequence>
<gene>
    <name evidence="2" type="ORF">ACFSXZ_00470</name>
</gene>
<evidence type="ECO:0000259" key="1">
    <source>
        <dbReference type="Pfam" id="PF18860"/>
    </source>
</evidence>
<keyword evidence="3" id="KW-1185">Reference proteome</keyword>
<evidence type="ECO:0000313" key="3">
    <source>
        <dbReference type="Proteomes" id="UP001597417"/>
    </source>
</evidence>
<feature type="domain" description="AbiJ-NTD3" evidence="1">
    <location>
        <begin position="123"/>
        <end position="285"/>
    </location>
</feature>
<evidence type="ECO:0000313" key="2">
    <source>
        <dbReference type="EMBL" id="MFD2414802.1"/>
    </source>
</evidence>
<organism evidence="2 3">
    <name type="scientific">Amycolatopsis pigmentata</name>
    <dbReference type="NCBI Taxonomy" id="450801"/>
    <lineage>
        <taxon>Bacteria</taxon>
        <taxon>Bacillati</taxon>
        <taxon>Actinomycetota</taxon>
        <taxon>Actinomycetes</taxon>
        <taxon>Pseudonocardiales</taxon>
        <taxon>Pseudonocardiaceae</taxon>
        <taxon>Amycolatopsis</taxon>
    </lineage>
</organism>
<dbReference type="Proteomes" id="UP001597417">
    <property type="component" value="Unassembled WGS sequence"/>
</dbReference>
<proteinExistence type="predicted"/>
<comment type="caution">
    <text evidence="2">The sequence shown here is derived from an EMBL/GenBank/DDBJ whole genome shotgun (WGS) entry which is preliminary data.</text>
</comment>
<protein>
    <recommendedName>
        <fullName evidence="1">AbiJ-NTD3 domain-containing protein</fullName>
    </recommendedName>
</protein>
<dbReference type="RefSeq" id="WP_378260021.1">
    <property type="nucleotide sequence ID" value="NZ_JBHUKR010000002.1"/>
</dbReference>
<name>A0ABW5FM17_9PSEU</name>